<evidence type="ECO:0000313" key="10">
    <source>
        <dbReference type="Proteomes" id="UP000017881"/>
    </source>
</evidence>
<dbReference type="InterPro" id="IPR023091">
    <property type="entry name" value="MetalPrtase_cat_dom_sf_prd"/>
</dbReference>
<comment type="similarity">
    <text evidence="1 8">Belongs to the endoribonuclease YbeY family.</text>
</comment>
<keyword evidence="2 8" id="KW-0690">Ribosome biogenesis</keyword>
<dbReference type="eggNOG" id="COG0319">
    <property type="taxonomic scope" value="Bacteria"/>
</dbReference>
<dbReference type="EC" id="3.1.-.-" evidence="8"/>
<name>R4V999_9GAMM</name>
<evidence type="ECO:0000256" key="2">
    <source>
        <dbReference type="ARBA" id="ARBA00022517"/>
    </source>
</evidence>
<dbReference type="PANTHER" id="PTHR46986">
    <property type="entry name" value="ENDORIBONUCLEASE YBEY, CHLOROPLASTIC"/>
    <property type="match status" value="1"/>
</dbReference>
<keyword evidence="10" id="KW-1185">Reference proteome</keyword>
<keyword evidence="3 8" id="KW-0540">Nuclease</keyword>
<organism evidence="9 10">
    <name type="scientific">Spiribacter salinus M19-40</name>
    <dbReference type="NCBI Taxonomy" id="1260251"/>
    <lineage>
        <taxon>Bacteria</taxon>
        <taxon>Pseudomonadati</taxon>
        <taxon>Pseudomonadota</taxon>
        <taxon>Gammaproteobacteria</taxon>
        <taxon>Chromatiales</taxon>
        <taxon>Ectothiorhodospiraceae</taxon>
        <taxon>Spiribacter</taxon>
    </lineage>
</organism>
<dbReference type="EMBL" id="CP005963">
    <property type="protein sequence ID" value="AGM41550.1"/>
    <property type="molecule type" value="Genomic_DNA"/>
</dbReference>
<dbReference type="GO" id="GO:0008270">
    <property type="term" value="F:zinc ion binding"/>
    <property type="evidence" value="ECO:0007669"/>
    <property type="project" value="UniProtKB-UniRule"/>
</dbReference>
<proteinExistence type="inferred from homology"/>
<dbReference type="PATRIC" id="fig|1260251.3.peg.1472"/>
<keyword evidence="8" id="KW-0963">Cytoplasm</keyword>
<evidence type="ECO:0000256" key="7">
    <source>
        <dbReference type="ARBA" id="ARBA00022833"/>
    </source>
</evidence>
<accession>R4V999</accession>
<keyword evidence="9" id="KW-0346">Stress response</keyword>
<comment type="cofactor">
    <cofactor evidence="8">
        <name>Zn(2+)</name>
        <dbReference type="ChEBI" id="CHEBI:29105"/>
    </cofactor>
    <text evidence="8">Binds 1 zinc ion.</text>
</comment>
<dbReference type="SUPFAM" id="SSF55486">
    <property type="entry name" value="Metalloproteases ('zincins'), catalytic domain"/>
    <property type="match status" value="1"/>
</dbReference>
<evidence type="ECO:0000313" key="9">
    <source>
        <dbReference type="EMBL" id="AGM41550.1"/>
    </source>
</evidence>
<dbReference type="HAMAP" id="MF_00009">
    <property type="entry name" value="Endoribonucl_YbeY"/>
    <property type="match status" value="1"/>
</dbReference>
<dbReference type="RefSeq" id="WP_016353857.1">
    <property type="nucleotide sequence ID" value="NC_021291.1"/>
</dbReference>
<keyword evidence="6 8" id="KW-0378">Hydrolase</keyword>
<keyword evidence="4 8" id="KW-0479">Metal-binding</keyword>
<dbReference type="GO" id="GO:0005737">
    <property type="term" value="C:cytoplasm"/>
    <property type="evidence" value="ECO:0007669"/>
    <property type="project" value="UniProtKB-SubCell"/>
</dbReference>
<dbReference type="HOGENOM" id="CLU_106710_0_1_6"/>
<gene>
    <name evidence="8" type="primary">ybeY</name>
    <name evidence="9" type="ORF">SPISAL_07280</name>
</gene>
<protein>
    <recommendedName>
        <fullName evidence="8">Endoribonuclease YbeY</fullName>
        <ecNumber evidence="8">3.1.-.-</ecNumber>
    </recommendedName>
</protein>
<dbReference type="InterPro" id="IPR020549">
    <property type="entry name" value="YbeY_CS"/>
</dbReference>
<keyword evidence="5 8" id="KW-0255">Endonuclease</keyword>
<keyword evidence="8" id="KW-0698">rRNA processing</keyword>
<sequence>MPDLDLQNATTASVPEPALFQAWVDAALAGRRTDWELAIRLVDEPEGRTLNHDYRGRDAATNVLSFPVDLPEGVDLPLLGDLVICAPVVAREAAEQSKSETAHWAHLTVHGVLHLLGFDHATSVEADVMEGEERRVMAQLGFSDPYA</sequence>
<dbReference type="OrthoDB" id="9807740at2"/>
<evidence type="ECO:0000256" key="1">
    <source>
        <dbReference type="ARBA" id="ARBA00010875"/>
    </source>
</evidence>
<keyword evidence="7 8" id="KW-0862">Zinc</keyword>
<evidence type="ECO:0000256" key="6">
    <source>
        <dbReference type="ARBA" id="ARBA00022801"/>
    </source>
</evidence>
<comment type="subcellular location">
    <subcellularLocation>
        <location evidence="8">Cytoplasm</location>
    </subcellularLocation>
</comment>
<dbReference type="Proteomes" id="UP000017881">
    <property type="component" value="Chromosome"/>
</dbReference>
<evidence type="ECO:0000256" key="4">
    <source>
        <dbReference type="ARBA" id="ARBA00022723"/>
    </source>
</evidence>
<dbReference type="PROSITE" id="PS01306">
    <property type="entry name" value="UPF0054"/>
    <property type="match status" value="1"/>
</dbReference>
<evidence type="ECO:0000256" key="8">
    <source>
        <dbReference type="HAMAP-Rule" id="MF_00009"/>
    </source>
</evidence>
<dbReference type="NCBIfam" id="TIGR00043">
    <property type="entry name" value="rRNA maturation RNase YbeY"/>
    <property type="match status" value="1"/>
</dbReference>
<dbReference type="KEGG" id="ssal:SPISAL_07280"/>
<dbReference type="Gene3D" id="3.40.390.30">
    <property type="entry name" value="Metalloproteases ('zincins'), catalytic domain"/>
    <property type="match status" value="1"/>
</dbReference>
<evidence type="ECO:0000256" key="5">
    <source>
        <dbReference type="ARBA" id="ARBA00022759"/>
    </source>
</evidence>
<reference evidence="9 10" key="1">
    <citation type="journal article" date="2013" name="Genome Announc.">
        <title>Draft Genome of Spiribacter salinus M19-40, an Abundant Gammaproteobacterium in Aquatic Hypersaline Environments.</title>
        <authorList>
            <person name="Leon M.J."/>
            <person name="Ghai R."/>
            <person name="Fernandez A.B."/>
            <person name="Sanchez-Porro C."/>
            <person name="Rodriguez-Valera F."/>
            <person name="Ventosa A."/>
        </authorList>
    </citation>
    <scope>NUCLEOTIDE SEQUENCE [LARGE SCALE GENOMIC DNA]</scope>
    <source>
        <strain evidence="9">M19-40</strain>
    </source>
</reference>
<dbReference type="InterPro" id="IPR002036">
    <property type="entry name" value="YbeY"/>
</dbReference>
<dbReference type="GO" id="GO:0004222">
    <property type="term" value="F:metalloendopeptidase activity"/>
    <property type="evidence" value="ECO:0007669"/>
    <property type="project" value="InterPro"/>
</dbReference>
<feature type="binding site" evidence="8">
    <location>
        <position position="110"/>
    </location>
    <ligand>
        <name>Zn(2+)</name>
        <dbReference type="ChEBI" id="CHEBI:29105"/>
        <note>catalytic</note>
    </ligand>
</feature>
<dbReference type="AlphaFoldDB" id="R4V999"/>
<comment type="function">
    <text evidence="8">Single strand-specific metallo-endoribonuclease involved in late-stage 70S ribosome quality control and in maturation of the 3' terminus of the 16S rRNA.</text>
</comment>
<dbReference type="Pfam" id="PF02130">
    <property type="entry name" value="YbeY"/>
    <property type="match status" value="1"/>
</dbReference>
<dbReference type="GO" id="GO:0004521">
    <property type="term" value="F:RNA endonuclease activity"/>
    <property type="evidence" value="ECO:0007669"/>
    <property type="project" value="UniProtKB-UniRule"/>
</dbReference>
<evidence type="ECO:0000256" key="3">
    <source>
        <dbReference type="ARBA" id="ARBA00022722"/>
    </source>
</evidence>
<feature type="binding site" evidence="8">
    <location>
        <position position="114"/>
    </location>
    <ligand>
        <name>Zn(2+)</name>
        <dbReference type="ChEBI" id="CHEBI:29105"/>
        <note>catalytic</note>
    </ligand>
</feature>
<feature type="binding site" evidence="8">
    <location>
        <position position="120"/>
    </location>
    <ligand>
        <name>Zn(2+)</name>
        <dbReference type="ChEBI" id="CHEBI:29105"/>
        <note>catalytic</note>
    </ligand>
</feature>
<dbReference type="GO" id="GO:0006364">
    <property type="term" value="P:rRNA processing"/>
    <property type="evidence" value="ECO:0007669"/>
    <property type="project" value="UniProtKB-UniRule"/>
</dbReference>
<dbReference type="PANTHER" id="PTHR46986:SF1">
    <property type="entry name" value="ENDORIBONUCLEASE YBEY, CHLOROPLASTIC"/>
    <property type="match status" value="1"/>
</dbReference>